<keyword evidence="2" id="KW-1185">Reference proteome</keyword>
<gene>
    <name evidence="1" type="ORF">EYS09_00740</name>
</gene>
<comment type="caution">
    <text evidence="1">The sequence shown here is derived from an EMBL/GenBank/DDBJ whole genome shotgun (WGS) entry which is preliminary data.</text>
</comment>
<proteinExistence type="predicted"/>
<accession>A0A4Q9I1L6</accession>
<organism evidence="1 2">
    <name type="scientific">Streptomyces kasugaensis</name>
    <dbReference type="NCBI Taxonomy" id="1946"/>
    <lineage>
        <taxon>Bacteria</taxon>
        <taxon>Bacillati</taxon>
        <taxon>Actinomycetota</taxon>
        <taxon>Actinomycetes</taxon>
        <taxon>Kitasatosporales</taxon>
        <taxon>Streptomycetaceae</taxon>
        <taxon>Streptomyces</taxon>
    </lineage>
</organism>
<dbReference type="EMBL" id="SIXH01000003">
    <property type="protein sequence ID" value="TBO61556.1"/>
    <property type="molecule type" value="Genomic_DNA"/>
</dbReference>
<protein>
    <submittedName>
        <fullName evidence="1">Uncharacterized protein</fullName>
    </submittedName>
</protein>
<dbReference type="RefSeq" id="WP_131121835.1">
    <property type="nucleotide sequence ID" value="NZ_SIXH01000003.1"/>
</dbReference>
<reference evidence="1 2" key="1">
    <citation type="submission" date="2019-02" db="EMBL/GenBank/DDBJ databases">
        <title>Draft Genome Sequence of Streptomyces sp. AM-2504, identified by 16S rRNA comparative analysis as a Streptomyces Kasugaensis strain.</title>
        <authorList>
            <person name="Napolioni V."/>
            <person name="Giuliodori A.M."/>
            <person name="Spurio R."/>
            <person name="Fabbretti A."/>
        </authorList>
    </citation>
    <scope>NUCLEOTIDE SEQUENCE [LARGE SCALE GENOMIC DNA]</scope>
    <source>
        <strain evidence="1 2">AM-2504</strain>
    </source>
</reference>
<evidence type="ECO:0000313" key="1">
    <source>
        <dbReference type="EMBL" id="TBO61556.1"/>
    </source>
</evidence>
<dbReference type="Proteomes" id="UP000292452">
    <property type="component" value="Unassembled WGS sequence"/>
</dbReference>
<evidence type="ECO:0000313" key="2">
    <source>
        <dbReference type="Proteomes" id="UP000292452"/>
    </source>
</evidence>
<name>A0A4Q9I1L6_STRKA</name>
<dbReference type="AlphaFoldDB" id="A0A4Q9I1L6"/>
<sequence>MALNKKGSRRITVDETEYCWRIRRKPSYMQGLCWTPLTFAVEIADADQPGTTLVVTSGQPHPSNWFEIKAEPIRPADVAASIREARAQGWNPTSSGAPFMLDQSVGFIPMP</sequence>